<reference evidence="1 2" key="1">
    <citation type="submission" date="2015-12" db="EMBL/GenBank/DDBJ databases">
        <title>The genome of Folsomia candida.</title>
        <authorList>
            <person name="Faddeeva A."/>
            <person name="Derks M.F."/>
            <person name="Anvar Y."/>
            <person name="Smit S."/>
            <person name="Van Straalen N."/>
            <person name="Roelofs D."/>
        </authorList>
    </citation>
    <scope>NUCLEOTIDE SEQUENCE [LARGE SCALE GENOMIC DNA]</scope>
    <source>
        <strain evidence="1 2">VU population</strain>
        <tissue evidence="1">Whole body</tissue>
    </source>
</reference>
<name>A0A226D7J1_FOLCA</name>
<evidence type="ECO:0000313" key="1">
    <source>
        <dbReference type="EMBL" id="OXA41505.1"/>
    </source>
</evidence>
<dbReference type="Proteomes" id="UP000198287">
    <property type="component" value="Unassembled WGS sequence"/>
</dbReference>
<keyword evidence="2" id="KW-1185">Reference proteome</keyword>
<proteinExistence type="predicted"/>
<evidence type="ECO:0000313" key="2">
    <source>
        <dbReference type="Proteomes" id="UP000198287"/>
    </source>
</evidence>
<protein>
    <submittedName>
        <fullName evidence="1">Uncharacterized protein</fullName>
    </submittedName>
</protein>
<dbReference type="EMBL" id="LNIX01000029">
    <property type="protein sequence ID" value="OXA41505.1"/>
    <property type="molecule type" value="Genomic_DNA"/>
</dbReference>
<dbReference type="AlphaFoldDB" id="A0A226D7J1"/>
<accession>A0A226D7J1</accession>
<gene>
    <name evidence="1" type="ORF">Fcan01_23669</name>
</gene>
<sequence length="119" mass="13170">MEPPTLKNPYVRLHRDPSINKFPLPPPTPIEKTNFCLICGGHSSSVDAGDAILSSRTLNESLILKVSSPPRDPFEPPCRPENTIISCQTRPRVRIVSPSFATFGGCTDELFLHRRSSTL</sequence>
<organism evidence="1 2">
    <name type="scientific">Folsomia candida</name>
    <name type="common">Springtail</name>
    <dbReference type="NCBI Taxonomy" id="158441"/>
    <lineage>
        <taxon>Eukaryota</taxon>
        <taxon>Metazoa</taxon>
        <taxon>Ecdysozoa</taxon>
        <taxon>Arthropoda</taxon>
        <taxon>Hexapoda</taxon>
        <taxon>Collembola</taxon>
        <taxon>Entomobryomorpha</taxon>
        <taxon>Isotomoidea</taxon>
        <taxon>Isotomidae</taxon>
        <taxon>Proisotominae</taxon>
        <taxon>Folsomia</taxon>
    </lineage>
</organism>
<comment type="caution">
    <text evidence="1">The sequence shown here is derived from an EMBL/GenBank/DDBJ whole genome shotgun (WGS) entry which is preliminary data.</text>
</comment>